<feature type="non-terminal residue" evidence="2">
    <location>
        <position position="1"/>
    </location>
</feature>
<keyword evidence="3" id="KW-1185">Reference proteome</keyword>
<name>X6MA45_RETFI</name>
<evidence type="ECO:0008006" key="4">
    <source>
        <dbReference type="Google" id="ProtNLM"/>
    </source>
</evidence>
<dbReference type="Proteomes" id="UP000023152">
    <property type="component" value="Unassembled WGS sequence"/>
</dbReference>
<protein>
    <recommendedName>
        <fullName evidence="4">Transmembrane protein</fullName>
    </recommendedName>
</protein>
<feature type="transmembrane region" description="Helical" evidence="1">
    <location>
        <begin position="64"/>
        <end position="82"/>
    </location>
</feature>
<evidence type="ECO:0000313" key="2">
    <source>
        <dbReference type="EMBL" id="ETO09865.1"/>
    </source>
</evidence>
<keyword evidence="1" id="KW-0812">Transmembrane</keyword>
<proteinExistence type="predicted"/>
<keyword evidence="1" id="KW-1133">Transmembrane helix</keyword>
<accession>X6MA45</accession>
<organism evidence="2 3">
    <name type="scientific">Reticulomyxa filosa</name>
    <dbReference type="NCBI Taxonomy" id="46433"/>
    <lineage>
        <taxon>Eukaryota</taxon>
        <taxon>Sar</taxon>
        <taxon>Rhizaria</taxon>
        <taxon>Retaria</taxon>
        <taxon>Foraminifera</taxon>
        <taxon>Monothalamids</taxon>
        <taxon>Reticulomyxidae</taxon>
        <taxon>Reticulomyxa</taxon>
    </lineage>
</organism>
<comment type="caution">
    <text evidence="2">The sequence shown here is derived from an EMBL/GenBank/DDBJ whole genome shotgun (WGS) entry which is preliminary data.</text>
</comment>
<reference evidence="2 3" key="1">
    <citation type="journal article" date="2013" name="Curr. Biol.">
        <title>The Genome of the Foraminiferan Reticulomyxa filosa.</title>
        <authorList>
            <person name="Glockner G."/>
            <person name="Hulsmann N."/>
            <person name="Schleicher M."/>
            <person name="Noegel A.A."/>
            <person name="Eichinger L."/>
            <person name="Gallinger C."/>
            <person name="Pawlowski J."/>
            <person name="Sierra R."/>
            <person name="Euteneuer U."/>
            <person name="Pillet L."/>
            <person name="Moustafa A."/>
            <person name="Platzer M."/>
            <person name="Groth M."/>
            <person name="Szafranski K."/>
            <person name="Schliwa M."/>
        </authorList>
    </citation>
    <scope>NUCLEOTIDE SEQUENCE [LARGE SCALE GENOMIC DNA]</scope>
</reference>
<evidence type="ECO:0000313" key="3">
    <source>
        <dbReference type="Proteomes" id="UP000023152"/>
    </source>
</evidence>
<feature type="transmembrane region" description="Helical" evidence="1">
    <location>
        <begin position="150"/>
        <end position="167"/>
    </location>
</feature>
<evidence type="ECO:0000256" key="1">
    <source>
        <dbReference type="SAM" id="Phobius"/>
    </source>
</evidence>
<dbReference type="AlphaFoldDB" id="X6MA45"/>
<sequence length="244" mass="29811">KVIIQSRVNCIHIKTTYNMQIKHFVCYFFLFQHFAKKKKEMFYVMNKLIIEIQKWSKSLIVNQFNEVCFYYYLIIIVLYFNVCLKNKKSIFPLKLLLLNEQVILSSSKKKSYFYFFLKTDSFYLMRLLNKKTIFKITIEIMFFYKIMNKYIIFKIILNFFAVITTIKYEKGASKSVNERDKSFLQRIYLACTITIRLQTQLCSFFNRVYITQLTQLKKKNEYFYKNFFNFIFSFTHSCCDKLTY</sequence>
<keyword evidence="1" id="KW-0472">Membrane</keyword>
<gene>
    <name evidence="2" type="ORF">RFI_27512</name>
</gene>
<dbReference type="EMBL" id="ASPP01023851">
    <property type="protein sequence ID" value="ETO09865.1"/>
    <property type="molecule type" value="Genomic_DNA"/>
</dbReference>